<comment type="similarity">
    <text evidence="3 11">Belongs to the gamma-glutamyltransferase family.</text>
</comment>
<comment type="catalytic activity">
    <reaction evidence="1 11">
        <text>an S-substituted glutathione + H2O = an S-substituted L-cysteinylglycine + L-glutamate</text>
        <dbReference type="Rhea" id="RHEA:59468"/>
        <dbReference type="ChEBI" id="CHEBI:15377"/>
        <dbReference type="ChEBI" id="CHEBI:29985"/>
        <dbReference type="ChEBI" id="CHEBI:90779"/>
        <dbReference type="ChEBI" id="CHEBI:143103"/>
        <dbReference type="EC" id="3.4.19.13"/>
    </reaction>
</comment>
<dbReference type="AlphaFoldDB" id="A0A356LCN5"/>
<keyword evidence="6 11" id="KW-0865">Zymogen</keyword>
<comment type="caution">
    <text evidence="12">The sequence shown here is derived from an EMBL/GenBank/DDBJ whole genome shotgun (WGS) entry which is preliminary data.</text>
</comment>
<keyword evidence="11" id="KW-0317">Glutathione biosynthesis</keyword>
<evidence type="ECO:0000256" key="2">
    <source>
        <dbReference type="ARBA" id="ARBA00001089"/>
    </source>
</evidence>
<comment type="pathway">
    <text evidence="11">Sulfur metabolism; glutathione metabolism.</text>
</comment>
<dbReference type="GO" id="GO:0103068">
    <property type="term" value="F:leukotriene C4 gamma-glutamyl transferase activity"/>
    <property type="evidence" value="ECO:0007669"/>
    <property type="project" value="UniProtKB-EC"/>
</dbReference>
<dbReference type="InterPro" id="IPR051792">
    <property type="entry name" value="GGT_bact"/>
</dbReference>
<dbReference type="PANTHER" id="PTHR43199:SF1">
    <property type="entry name" value="GLUTATHIONE HYDROLASE PROENZYME"/>
    <property type="match status" value="1"/>
</dbReference>
<keyword evidence="4 11" id="KW-0808">Transferase</keyword>
<feature type="binding site" evidence="10">
    <location>
        <position position="442"/>
    </location>
    <ligand>
        <name>L-glutamate</name>
        <dbReference type="ChEBI" id="CHEBI:29985"/>
    </ligand>
</feature>
<dbReference type="UniPathway" id="UPA00204"/>
<evidence type="ECO:0000256" key="8">
    <source>
        <dbReference type="ARBA" id="ARBA00047417"/>
    </source>
</evidence>
<dbReference type="Gene3D" id="1.10.246.130">
    <property type="match status" value="1"/>
</dbReference>
<dbReference type="InterPro" id="IPR043137">
    <property type="entry name" value="GGT_ssub_C"/>
</dbReference>
<evidence type="ECO:0000256" key="7">
    <source>
        <dbReference type="ARBA" id="ARBA00023315"/>
    </source>
</evidence>
<evidence type="ECO:0000256" key="10">
    <source>
        <dbReference type="PIRSR" id="PIRSR600101-2"/>
    </source>
</evidence>
<dbReference type="Proteomes" id="UP000264036">
    <property type="component" value="Unassembled WGS sequence"/>
</dbReference>
<evidence type="ECO:0000256" key="3">
    <source>
        <dbReference type="ARBA" id="ARBA00009381"/>
    </source>
</evidence>
<comment type="subunit">
    <text evidence="11">This enzyme consists of two polypeptide chains, which are synthesized in precursor form from a single polypeptide.</text>
</comment>
<organism evidence="12 13">
    <name type="scientific">Advenella kashmirensis</name>
    <dbReference type="NCBI Taxonomy" id="310575"/>
    <lineage>
        <taxon>Bacteria</taxon>
        <taxon>Pseudomonadati</taxon>
        <taxon>Pseudomonadota</taxon>
        <taxon>Betaproteobacteria</taxon>
        <taxon>Burkholderiales</taxon>
        <taxon>Alcaligenaceae</taxon>
    </lineage>
</organism>
<dbReference type="Gene3D" id="3.60.20.40">
    <property type="match status" value="1"/>
</dbReference>
<evidence type="ECO:0000256" key="6">
    <source>
        <dbReference type="ARBA" id="ARBA00023145"/>
    </source>
</evidence>
<dbReference type="InterPro" id="IPR029055">
    <property type="entry name" value="Ntn_hydrolases_N"/>
</dbReference>
<comment type="catalytic activity">
    <reaction evidence="2 11">
        <text>glutathione + H2O = L-cysteinylglycine + L-glutamate</text>
        <dbReference type="Rhea" id="RHEA:28807"/>
        <dbReference type="ChEBI" id="CHEBI:15377"/>
        <dbReference type="ChEBI" id="CHEBI:29985"/>
        <dbReference type="ChEBI" id="CHEBI:57925"/>
        <dbReference type="ChEBI" id="CHEBI:61694"/>
        <dbReference type="EC" id="3.4.19.13"/>
    </reaction>
</comment>
<sequence length="538" mass="57995">MNRHGMVVCPQPEAAESGIEILQAGGNAVDAAVACAFSQTVVDPLMCGIAGFGTAALYLPGKQAHEYVDFHAPAPGLARADMWEHLLQGEARDGFGFSIKGRLNDLGPQSIGVPGTLLGLKRMHERHGRLPWRDVIAPAIEWARGGYFVRPAMYAFWIDEPLAGRTANRERLTLTQSGRDLYCRADGSPKTIGTPLYNRDYAATLELIARDGPDTFYRGDIAQQMITDLANQGGILSLDDLSAYEPTLNRPLVGTYRDRRITTNQPPGGGAMLIHMLNILERFDLPVYRHNGADYIQLVCEAMKQATVDKDRHIADPAFVDVPLEQMLSKSYADAIARMIRAGQKIDVPRFNDAIAPPKDTTHLSVVDADGNCVAMTHSLGMPSGVITPGLGFMYNGCMGVFDPRPGRAGSIAPGKSRFTSSCPSIVFRNDKPEIIVGAPGGTQIVMGVLQTILNVVDFGMPIESAVSAARFSSTSNIVDISNRIPRSVSRAVEAMGYQVARNPFGHTIAWVHAIHIDQTGALSGAADPGRDGVAYSL</sequence>
<dbReference type="PRINTS" id="PR01210">
    <property type="entry name" value="GGTRANSPTASE"/>
</dbReference>
<dbReference type="EC" id="2.3.2.2" evidence="11"/>
<evidence type="ECO:0000256" key="1">
    <source>
        <dbReference type="ARBA" id="ARBA00001049"/>
    </source>
</evidence>
<evidence type="ECO:0000313" key="12">
    <source>
        <dbReference type="EMBL" id="HBP28528.1"/>
    </source>
</evidence>
<dbReference type="GO" id="GO:0006751">
    <property type="term" value="P:glutathione catabolic process"/>
    <property type="evidence" value="ECO:0007669"/>
    <property type="project" value="UniProtKB-UniRule"/>
</dbReference>
<dbReference type="EMBL" id="DOEK01000005">
    <property type="protein sequence ID" value="HBP28528.1"/>
    <property type="molecule type" value="Genomic_DNA"/>
</dbReference>
<accession>A0A356LCN5</accession>
<dbReference type="NCBIfam" id="TIGR00066">
    <property type="entry name" value="g_glut_trans"/>
    <property type="match status" value="1"/>
</dbReference>
<keyword evidence="7 11" id="KW-0012">Acyltransferase</keyword>
<name>A0A356LCN5_9BURK</name>
<evidence type="ECO:0000256" key="11">
    <source>
        <dbReference type="RuleBase" id="RU368036"/>
    </source>
</evidence>
<gene>
    <name evidence="12" type="primary">ggt</name>
    <name evidence="12" type="ORF">DD666_03820</name>
</gene>
<dbReference type="InterPro" id="IPR043138">
    <property type="entry name" value="GGT_lsub"/>
</dbReference>
<dbReference type="SUPFAM" id="SSF56235">
    <property type="entry name" value="N-terminal nucleophile aminohydrolases (Ntn hydrolases)"/>
    <property type="match status" value="1"/>
</dbReference>
<dbReference type="GO" id="GO:0006750">
    <property type="term" value="P:glutathione biosynthetic process"/>
    <property type="evidence" value="ECO:0007669"/>
    <property type="project" value="UniProtKB-KW"/>
</dbReference>
<dbReference type="Pfam" id="PF01019">
    <property type="entry name" value="G_glu_transpept"/>
    <property type="match status" value="1"/>
</dbReference>
<evidence type="ECO:0000313" key="13">
    <source>
        <dbReference type="Proteomes" id="UP000264036"/>
    </source>
</evidence>
<dbReference type="InterPro" id="IPR000101">
    <property type="entry name" value="GGT_peptidase"/>
</dbReference>
<dbReference type="PANTHER" id="PTHR43199">
    <property type="entry name" value="GLUTATHIONE HYDROLASE"/>
    <property type="match status" value="1"/>
</dbReference>
<comment type="PTM">
    <text evidence="11">Cleaved by autocatalysis into a large and a small subunit.</text>
</comment>
<dbReference type="GO" id="GO:0036374">
    <property type="term" value="F:glutathione hydrolase activity"/>
    <property type="evidence" value="ECO:0007669"/>
    <property type="project" value="UniProtKB-UniRule"/>
</dbReference>
<dbReference type="EC" id="3.4.19.13" evidence="11"/>
<keyword evidence="5 11" id="KW-0378">Hydrolase</keyword>
<evidence type="ECO:0000256" key="9">
    <source>
        <dbReference type="PIRSR" id="PIRSR600101-1"/>
    </source>
</evidence>
<feature type="active site" description="Nucleophile" evidence="9">
    <location>
        <position position="361"/>
    </location>
</feature>
<proteinExistence type="inferred from homology"/>
<evidence type="ECO:0000256" key="4">
    <source>
        <dbReference type="ARBA" id="ARBA00022679"/>
    </source>
</evidence>
<reference evidence="12 13" key="1">
    <citation type="journal article" date="2018" name="Nat. Biotechnol.">
        <title>A standardized bacterial taxonomy based on genome phylogeny substantially revises the tree of life.</title>
        <authorList>
            <person name="Parks D.H."/>
            <person name="Chuvochina M."/>
            <person name="Waite D.W."/>
            <person name="Rinke C."/>
            <person name="Skarshewski A."/>
            <person name="Chaumeil P.A."/>
            <person name="Hugenholtz P."/>
        </authorList>
    </citation>
    <scope>NUCLEOTIDE SEQUENCE [LARGE SCALE GENOMIC DNA]</scope>
    <source>
        <strain evidence="12">UBA10707</strain>
    </source>
</reference>
<feature type="binding site" evidence="10">
    <location>
        <begin position="420"/>
        <end position="421"/>
    </location>
    <ligand>
        <name>L-glutamate</name>
        <dbReference type="ChEBI" id="CHEBI:29985"/>
    </ligand>
</feature>
<comment type="catalytic activity">
    <reaction evidence="8 11">
        <text>an N-terminal (5-L-glutamyl)-[peptide] + an alpha-amino acid = 5-L-glutamyl amino acid + an N-terminal L-alpha-aminoacyl-[peptide]</text>
        <dbReference type="Rhea" id="RHEA:23904"/>
        <dbReference type="Rhea" id="RHEA-COMP:9780"/>
        <dbReference type="Rhea" id="RHEA-COMP:9795"/>
        <dbReference type="ChEBI" id="CHEBI:77644"/>
        <dbReference type="ChEBI" id="CHEBI:78597"/>
        <dbReference type="ChEBI" id="CHEBI:78599"/>
        <dbReference type="ChEBI" id="CHEBI:78608"/>
        <dbReference type="EC" id="2.3.2.2"/>
    </reaction>
</comment>
<evidence type="ECO:0000256" key="5">
    <source>
        <dbReference type="ARBA" id="ARBA00022801"/>
    </source>
</evidence>
<protein>
    <recommendedName>
        <fullName evidence="11">Glutathione hydrolase proenzyme</fullName>
        <ecNumber evidence="11">2.3.2.2</ecNumber>
        <ecNumber evidence="11">3.4.19.13</ecNumber>
    </recommendedName>
    <component>
        <recommendedName>
            <fullName evidence="11">Glutathione hydrolase large chain</fullName>
        </recommendedName>
    </component>
    <component>
        <recommendedName>
            <fullName evidence="11">Glutathione hydrolase small chain</fullName>
        </recommendedName>
    </component>
</protein>